<evidence type="ECO:0000256" key="5">
    <source>
        <dbReference type="ARBA" id="ARBA00023180"/>
    </source>
</evidence>
<evidence type="ECO:0000259" key="8">
    <source>
        <dbReference type="PROSITE" id="PS50825"/>
    </source>
</evidence>
<dbReference type="PROSITE" id="PS50825">
    <property type="entry name" value="HYR"/>
    <property type="match status" value="12"/>
</dbReference>
<feature type="domain" description="EGF-like" evidence="7">
    <location>
        <begin position="782"/>
        <end position="820"/>
    </location>
</feature>
<feature type="disulfide bond" evidence="6">
    <location>
        <begin position="791"/>
        <end position="808"/>
    </location>
</feature>
<keyword evidence="3" id="KW-0677">Repeat</keyword>
<dbReference type="PROSITE" id="PS50026">
    <property type="entry name" value="EGF_3"/>
    <property type="match status" value="2"/>
</dbReference>
<feature type="disulfide bond" evidence="6">
    <location>
        <begin position="515"/>
        <end position="524"/>
    </location>
</feature>
<dbReference type="PANTHER" id="PTHR24273:SF32">
    <property type="entry name" value="HYALIN"/>
    <property type="match status" value="1"/>
</dbReference>
<dbReference type="Proteomes" id="UP000887568">
    <property type="component" value="Unplaced"/>
</dbReference>
<dbReference type="CDD" id="cd00054">
    <property type="entry name" value="EGF_CA"/>
    <property type="match status" value="2"/>
</dbReference>
<dbReference type="AlphaFoldDB" id="A0A913Z929"/>
<dbReference type="PANTHER" id="PTHR24273">
    <property type="entry name" value="FI04643P-RELATED"/>
    <property type="match status" value="1"/>
</dbReference>
<dbReference type="EnsemblMetazoa" id="XM_038191593.1">
    <property type="protein sequence ID" value="XP_038047521.1"/>
    <property type="gene ID" value="LOC119721516"/>
</dbReference>
<evidence type="ECO:0008006" key="11">
    <source>
        <dbReference type="Google" id="ProtNLM"/>
    </source>
</evidence>
<feature type="disulfide bond" evidence="6">
    <location>
        <begin position="496"/>
        <end position="513"/>
    </location>
</feature>
<feature type="domain" description="HYR" evidence="8">
    <location>
        <begin position="904"/>
        <end position="989"/>
    </location>
</feature>
<dbReference type="SMART" id="SM00089">
    <property type="entry name" value="PKD"/>
    <property type="match status" value="4"/>
</dbReference>
<protein>
    <recommendedName>
        <fullName evidence="11">Hyalin</fullName>
    </recommendedName>
</protein>
<dbReference type="Pfam" id="PF02494">
    <property type="entry name" value="HYR"/>
    <property type="match status" value="12"/>
</dbReference>
<dbReference type="GO" id="GO:0071944">
    <property type="term" value="C:cell periphery"/>
    <property type="evidence" value="ECO:0007669"/>
    <property type="project" value="UniProtKB-ARBA"/>
</dbReference>
<evidence type="ECO:0000256" key="4">
    <source>
        <dbReference type="ARBA" id="ARBA00023157"/>
    </source>
</evidence>
<organism evidence="9 10">
    <name type="scientific">Patiria miniata</name>
    <name type="common">Bat star</name>
    <name type="synonym">Asterina miniata</name>
    <dbReference type="NCBI Taxonomy" id="46514"/>
    <lineage>
        <taxon>Eukaryota</taxon>
        <taxon>Metazoa</taxon>
        <taxon>Echinodermata</taxon>
        <taxon>Eleutherozoa</taxon>
        <taxon>Asterozoa</taxon>
        <taxon>Asteroidea</taxon>
        <taxon>Valvatacea</taxon>
        <taxon>Valvatida</taxon>
        <taxon>Asterinidae</taxon>
        <taxon>Patiria</taxon>
    </lineage>
</organism>
<feature type="domain" description="HYR" evidence="8">
    <location>
        <begin position="990"/>
        <end position="1077"/>
    </location>
</feature>
<evidence type="ECO:0000256" key="6">
    <source>
        <dbReference type="PROSITE-ProRule" id="PRU00076"/>
    </source>
</evidence>
<keyword evidence="5" id="KW-0325">Glycoprotein</keyword>
<feature type="disulfide bond" evidence="6">
    <location>
        <begin position="810"/>
        <end position="819"/>
    </location>
</feature>
<dbReference type="InterPro" id="IPR013783">
    <property type="entry name" value="Ig-like_fold"/>
</dbReference>
<dbReference type="FunFam" id="2.10.25.10:FF:000185">
    <property type="entry name" value="basement membrane-specific heparan sulfate proteoglycan core protein-like"/>
    <property type="match status" value="2"/>
</dbReference>
<sequence>MQGLNVFWTPPTATDASSYDTRSTHAPGELFPVAATQVTYTFTDVNGLSSTCVFTVTVTFGNGRPLVINCPANIIQEVSTGNRNGIEVTWNLPTVADDSGIQPTISLTSNAQLGPGSFFPFGSYTITYRATDVEGNSESCSFTVIVVDRVPPVLNCPPNIIREVTSGNGNGIEVSWNVPTATDNSGAEPTVSLSSNSQQGPGSFFQFGTYTIAYLATDETGNSMTCSFTVTVVDNEPPVISGCQNNIVLTTANMQGLNVFWTPPTATDASSYDTRSTHAPGELFPVAATQVTYTFTDVNGLSSTCVFTVTVTFGDGGPLVINCPANIIQEVSTGNRNGIEVTWNLPTVADDSGIQPTISLTSNAQLGPGSFFPFGSYTITYRATDVEGNSESCSFTVTVVDRVPPVLNCPPNIIQEVTSGNGNGIEVSWNVPTATDNSGAAPNVFLTSNSQQTPGSFFAFGTYTITYTASDGAGNSVSCSFTVNVVSPNPCLPSPCQNGGTCFNSSSGILIFCVCPEGFSGVRCEIYVDNEPPVISGCQNNIVLTTSNMQGLNVFWTPPTATDASSYDTRSTHAPGELFPVAATQVTYTFTDVNGLSSTCVFTVTVTFGDGGPLVINCPANIIQEVSTGNRNGIEVTWNLPTVADDSGIQPTISLTSNAQLGPGSFFPFGSYTITYRATDVEGNSESCSFTVTVVDRVPPVLNCPPNIIQEVTSGNGNGIEVSWNVPTATDNSGAAPNVFLTSNSQQTPGSFFAFGTYTITYTASDGAGNSVSCSFTVNVVSPNPCLPSPCQNGGTCFNSSSGILIFCVCPEGFSGVRCEIYVDNEPPVISGCQNNIVLTTANMQGLNVFWTPPTATDASSYDTRSTHAPGELFPVAATEVTYTFTDVNGLSSTCVFTVTVTFGDGGPLVINCPANIIQEVLTGNRNGIEVTWNLPTVADDSGIQPTISLTSNAQLGPGSFFPFGSYTITYRATDVEGNSESCSFTVTVVDRVPPVLNCPPNIIQEVTSGNGSGIEVSWNVPTATDNSGAAPNVFLTSNSQQTPGSFFAFGTYTITYTASDGAGNSVSCSFTVNVGKFLNSIVRNIGN</sequence>
<keyword evidence="10" id="KW-1185">Reference proteome</keyword>
<feature type="domain" description="HYR" evidence="8">
    <location>
        <begin position="609"/>
        <end position="694"/>
    </location>
</feature>
<proteinExistence type="predicted"/>
<feature type="domain" description="HYR" evidence="8">
    <location>
        <begin position="1"/>
        <end position="59"/>
    </location>
</feature>
<feature type="domain" description="HYR" evidence="8">
    <location>
        <begin position="235"/>
        <end position="312"/>
    </location>
</feature>
<comment type="caution">
    <text evidence="6">Lacks conserved residue(s) required for the propagation of feature annotation.</text>
</comment>
<dbReference type="SMART" id="SM00181">
    <property type="entry name" value="EGF"/>
    <property type="match status" value="2"/>
</dbReference>
<dbReference type="PROSITE" id="PS00022">
    <property type="entry name" value="EGF_1"/>
    <property type="match status" value="2"/>
</dbReference>
<feature type="domain" description="HYR" evidence="8">
    <location>
        <begin position="528"/>
        <end position="608"/>
    </location>
</feature>
<evidence type="ECO:0000256" key="3">
    <source>
        <dbReference type="ARBA" id="ARBA00022737"/>
    </source>
</evidence>
<reference evidence="9" key="1">
    <citation type="submission" date="2022-11" db="UniProtKB">
        <authorList>
            <consortium name="EnsemblMetazoa"/>
        </authorList>
    </citation>
    <scope>IDENTIFICATION</scope>
</reference>
<dbReference type="RefSeq" id="XP_038047521.1">
    <property type="nucleotide sequence ID" value="XM_038191593.1"/>
</dbReference>
<dbReference type="GeneID" id="119721516"/>
<feature type="domain" description="HYR" evidence="8">
    <location>
        <begin position="60"/>
        <end position="146"/>
    </location>
</feature>
<feature type="domain" description="HYR" evidence="8">
    <location>
        <begin position="400"/>
        <end position="487"/>
    </location>
</feature>
<keyword evidence="4 6" id="KW-1015">Disulfide bond</keyword>
<dbReference type="OrthoDB" id="6133584at2759"/>
<dbReference type="SUPFAM" id="SSF57196">
    <property type="entry name" value="EGF/Laminin"/>
    <property type="match status" value="2"/>
</dbReference>
<keyword evidence="1 6" id="KW-0245">EGF-like domain</keyword>
<dbReference type="Pfam" id="PF00008">
    <property type="entry name" value="EGF"/>
    <property type="match status" value="2"/>
</dbReference>
<dbReference type="PROSITE" id="PS01186">
    <property type="entry name" value="EGF_2"/>
    <property type="match status" value="2"/>
</dbReference>
<evidence type="ECO:0000259" key="7">
    <source>
        <dbReference type="PROSITE" id="PS50026"/>
    </source>
</evidence>
<evidence type="ECO:0000313" key="9">
    <source>
        <dbReference type="EnsemblMetazoa" id="XP_038047521.1"/>
    </source>
</evidence>
<evidence type="ECO:0000256" key="1">
    <source>
        <dbReference type="ARBA" id="ARBA00022536"/>
    </source>
</evidence>
<dbReference type="InterPro" id="IPR022409">
    <property type="entry name" value="PKD/Chitinase_dom"/>
</dbReference>
<feature type="domain" description="HYR" evidence="8">
    <location>
        <begin position="147"/>
        <end position="234"/>
    </location>
</feature>
<dbReference type="Gene3D" id="2.10.25.10">
    <property type="entry name" value="Laminin"/>
    <property type="match status" value="2"/>
</dbReference>
<feature type="domain" description="HYR" evidence="8">
    <location>
        <begin position="313"/>
        <end position="399"/>
    </location>
</feature>
<keyword evidence="2" id="KW-0732">Signal</keyword>
<dbReference type="InterPro" id="IPR003410">
    <property type="entry name" value="HYR_dom"/>
</dbReference>
<dbReference type="Gene3D" id="2.60.40.10">
    <property type="entry name" value="Immunoglobulins"/>
    <property type="match status" value="7"/>
</dbReference>
<name>A0A913Z929_PATMI</name>
<dbReference type="OMA" id="LNVFWTP"/>
<feature type="domain" description="HYR" evidence="8">
    <location>
        <begin position="823"/>
        <end position="903"/>
    </location>
</feature>
<feature type="domain" description="EGF-like" evidence="7">
    <location>
        <begin position="487"/>
        <end position="525"/>
    </location>
</feature>
<accession>A0A913Z929</accession>
<feature type="domain" description="HYR" evidence="8">
    <location>
        <begin position="695"/>
        <end position="782"/>
    </location>
</feature>
<evidence type="ECO:0000313" key="10">
    <source>
        <dbReference type="Proteomes" id="UP000887568"/>
    </source>
</evidence>
<dbReference type="InterPro" id="IPR000742">
    <property type="entry name" value="EGF"/>
</dbReference>
<evidence type="ECO:0000256" key="2">
    <source>
        <dbReference type="ARBA" id="ARBA00022729"/>
    </source>
</evidence>